<dbReference type="SUPFAM" id="SSF46689">
    <property type="entry name" value="Homeodomain-like"/>
    <property type="match status" value="1"/>
</dbReference>
<dbReference type="InterPro" id="IPR036271">
    <property type="entry name" value="Tet_transcr_reg_TetR-rel_C_sf"/>
</dbReference>
<accession>A0A2M9CKK1</accession>
<dbReference type="InterPro" id="IPR001647">
    <property type="entry name" value="HTH_TetR"/>
</dbReference>
<dbReference type="Pfam" id="PF16925">
    <property type="entry name" value="TetR_C_13"/>
    <property type="match status" value="1"/>
</dbReference>
<evidence type="ECO:0000313" key="6">
    <source>
        <dbReference type="EMBL" id="PJJ72422.1"/>
    </source>
</evidence>
<sequence>MDEQTAREHVVAAADRLFYTRGIQAVGMDAVRSAAGVSLKRMYALFPSKDDLVIAVLHRRTAQWNAGIAATAAGASTPREKLLAIFDFLSDWFREDDFRGCAFINSYGELGATSTAVAETARAQKAAFQRYVAELVRDAGAPEHLAPQLALLAEGAQTTAAISGDAAAAGHARAAAETLITVALGRETVGV</sequence>
<keyword evidence="2 4" id="KW-0238">DNA-binding</keyword>
<evidence type="ECO:0000259" key="5">
    <source>
        <dbReference type="PROSITE" id="PS50977"/>
    </source>
</evidence>
<dbReference type="RefSeq" id="WP_100364613.1">
    <property type="nucleotide sequence ID" value="NZ_PGFF01000001.1"/>
</dbReference>
<evidence type="ECO:0000256" key="1">
    <source>
        <dbReference type="ARBA" id="ARBA00023015"/>
    </source>
</evidence>
<evidence type="ECO:0000256" key="3">
    <source>
        <dbReference type="ARBA" id="ARBA00023163"/>
    </source>
</evidence>
<dbReference type="PROSITE" id="PS50977">
    <property type="entry name" value="HTH_TETR_2"/>
    <property type="match status" value="1"/>
</dbReference>
<keyword evidence="1" id="KW-0805">Transcription regulation</keyword>
<evidence type="ECO:0000256" key="4">
    <source>
        <dbReference type="PROSITE-ProRule" id="PRU00335"/>
    </source>
</evidence>
<dbReference type="SUPFAM" id="SSF48498">
    <property type="entry name" value="Tetracyclin repressor-like, C-terminal domain"/>
    <property type="match status" value="1"/>
</dbReference>
<dbReference type="InterPro" id="IPR011075">
    <property type="entry name" value="TetR_C"/>
</dbReference>
<organism evidence="6 7">
    <name type="scientific">Diaminobutyricimonas aerilata</name>
    <dbReference type="NCBI Taxonomy" id="1162967"/>
    <lineage>
        <taxon>Bacteria</taxon>
        <taxon>Bacillati</taxon>
        <taxon>Actinomycetota</taxon>
        <taxon>Actinomycetes</taxon>
        <taxon>Micrococcales</taxon>
        <taxon>Microbacteriaceae</taxon>
        <taxon>Diaminobutyricimonas</taxon>
    </lineage>
</organism>
<evidence type="ECO:0000313" key="7">
    <source>
        <dbReference type="Proteomes" id="UP000228758"/>
    </source>
</evidence>
<keyword evidence="3" id="KW-0804">Transcription</keyword>
<name>A0A2M9CKK1_9MICO</name>
<dbReference type="Pfam" id="PF00440">
    <property type="entry name" value="TetR_N"/>
    <property type="match status" value="1"/>
</dbReference>
<reference evidence="6 7" key="1">
    <citation type="submission" date="2017-11" db="EMBL/GenBank/DDBJ databases">
        <title>Genomic Encyclopedia of Archaeal and Bacterial Type Strains, Phase II (KMG-II): From Individual Species to Whole Genera.</title>
        <authorList>
            <person name="Goeker M."/>
        </authorList>
    </citation>
    <scope>NUCLEOTIDE SEQUENCE [LARGE SCALE GENOMIC DNA]</scope>
    <source>
        <strain evidence="6 7">DSM 27393</strain>
    </source>
</reference>
<feature type="DNA-binding region" description="H-T-H motif" evidence="4">
    <location>
        <begin position="27"/>
        <end position="46"/>
    </location>
</feature>
<dbReference type="PANTHER" id="PTHR47506">
    <property type="entry name" value="TRANSCRIPTIONAL REGULATORY PROTEIN"/>
    <property type="match status" value="1"/>
</dbReference>
<dbReference type="PANTHER" id="PTHR47506:SF1">
    <property type="entry name" value="HTH-TYPE TRANSCRIPTIONAL REGULATOR YJDC"/>
    <property type="match status" value="1"/>
</dbReference>
<dbReference type="PRINTS" id="PR00455">
    <property type="entry name" value="HTHTETR"/>
</dbReference>
<dbReference type="Proteomes" id="UP000228758">
    <property type="component" value="Unassembled WGS sequence"/>
</dbReference>
<gene>
    <name evidence="6" type="ORF">CLV46_1993</name>
</gene>
<proteinExistence type="predicted"/>
<dbReference type="EMBL" id="PGFF01000001">
    <property type="protein sequence ID" value="PJJ72422.1"/>
    <property type="molecule type" value="Genomic_DNA"/>
</dbReference>
<dbReference type="OrthoDB" id="3196926at2"/>
<dbReference type="InterPro" id="IPR009057">
    <property type="entry name" value="Homeodomain-like_sf"/>
</dbReference>
<protein>
    <submittedName>
        <fullName evidence="6">AcrR family transcriptional regulator</fullName>
    </submittedName>
</protein>
<dbReference type="AlphaFoldDB" id="A0A2M9CKK1"/>
<comment type="caution">
    <text evidence="6">The sequence shown here is derived from an EMBL/GenBank/DDBJ whole genome shotgun (WGS) entry which is preliminary data.</text>
</comment>
<evidence type="ECO:0000256" key="2">
    <source>
        <dbReference type="ARBA" id="ARBA00023125"/>
    </source>
</evidence>
<keyword evidence="7" id="KW-1185">Reference proteome</keyword>
<dbReference type="Gene3D" id="1.10.357.10">
    <property type="entry name" value="Tetracycline Repressor, domain 2"/>
    <property type="match status" value="1"/>
</dbReference>
<feature type="domain" description="HTH tetR-type" evidence="5">
    <location>
        <begin position="4"/>
        <end position="64"/>
    </location>
</feature>
<dbReference type="GO" id="GO:0003677">
    <property type="term" value="F:DNA binding"/>
    <property type="evidence" value="ECO:0007669"/>
    <property type="project" value="UniProtKB-UniRule"/>
</dbReference>